<reference evidence="2" key="1">
    <citation type="submission" date="2017-11" db="EMBL/GenBank/DDBJ databases">
        <title>Complete Genome Sequence of Kyrpidia sp. Strain EA-1, a thermophilic, hydrogen-oxidizing Bacterium, isolated from the Azores.</title>
        <authorList>
            <person name="Reiner J.E."/>
            <person name="Lapp C.J."/>
            <person name="Bunk B."/>
            <person name="Gescher J."/>
        </authorList>
    </citation>
    <scope>NUCLEOTIDE SEQUENCE [LARGE SCALE GENOMIC DNA]</scope>
    <source>
        <strain evidence="2">EA-1</strain>
    </source>
</reference>
<protein>
    <recommendedName>
        <fullName evidence="3">Gluconate 2-dehydrogenase subunit 3 family protein</fullName>
    </recommendedName>
</protein>
<dbReference type="AlphaFoldDB" id="A0A2K8N7G5"/>
<accession>A0A2K8N7G5</accession>
<proteinExistence type="predicted"/>
<evidence type="ECO:0000313" key="2">
    <source>
        <dbReference type="Proteomes" id="UP000231932"/>
    </source>
</evidence>
<evidence type="ECO:0000313" key="1">
    <source>
        <dbReference type="EMBL" id="ATY85286.1"/>
    </source>
</evidence>
<organism evidence="1 2">
    <name type="scientific">Kyrpidia spormannii</name>
    <dbReference type="NCBI Taxonomy" id="2055160"/>
    <lineage>
        <taxon>Bacteria</taxon>
        <taxon>Bacillati</taxon>
        <taxon>Bacillota</taxon>
        <taxon>Bacilli</taxon>
        <taxon>Bacillales</taxon>
        <taxon>Alicyclobacillaceae</taxon>
        <taxon>Kyrpidia</taxon>
    </lineage>
</organism>
<evidence type="ECO:0008006" key="3">
    <source>
        <dbReference type="Google" id="ProtNLM"/>
    </source>
</evidence>
<dbReference type="EMBL" id="CP024955">
    <property type="protein sequence ID" value="ATY85286.1"/>
    <property type="molecule type" value="Genomic_DNA"/>
</dbReference>
<name>A0A2K8N7G5_9BACL</name>
<dbReference type="Proteomes" id="UP000231932">
    <property type="component" value="Chromosome"/>
</dbReference>
<sequence length="151" mass="17446">MKWGFLMESLQSIAFQALTPEEALTLVAVMRRIVPHTHPTLIEAIWLTAQSYDARLVDQVFLRQEVRSKLRELNLHSQKTFGQAFSDLEPDQQDTLLRGIEDTPFFQNLINATISDFYNRHAVWEVIGYPGLEQRDGAGYLNKGFDHLPWD</sequence>
<gene>
    <name evidence="1" type="ORF">CVV65_10425</name>
</gene>
<keyword evidence="2" id="KW-1185">Reference proteome</keyword>
<dbReference type="Pfam" id="PF13618">
    <property type="entry name" value="Gluconate_2-dh3"/>
    <property type="match status" value="1"/>
</dbReference>
<dbReference type="InterPro" id="IPR027056">
    <property type="entry name" value="Gluconate_2DH_su3"/>
</dbReference>
<dbReference type="KEGG" id="kyr:CVV65_10425"/>